<dbReference type="PANTHER" id="PTHR46233:SF3">
    <property type="entry name" value="HYDROXYACYLGLUTATHIONE HYDROLASE GLOC"/>
    <property type="match status" value="1"/>
</dbReference>
<dbReference type="Pfam" id="PF00753">
    <property type="entry name" value="Lactamase_B"/>
    <property type="match status" value="1"/>
</dbReference>
<evidence type="ECO:0000256" key="4">
    <source>
        <dbReference type="ARBA" id="ARBA00022833"/>
    </source>
</evidence>
<dbReference type="SMART" id="SM00849">
    <property type="entry name" value="Lactamase_B"/>
    <property type="match status" value="1"/>
</dbReference>
<sequence>MDNLEVLGFPLGAWQTNCYILATGSTCWLVDVGFEPETMLDAVSERGLTPERIVLTHAHVDHIAGLEQARERFPGVPVAIHESETEFLQRPELNLSAMLAEPITCTEPEETLTHGQTLTLGEWPFEVRHVPGHSPGGVCLYQPKSNLAIVGDTLFAGSIGRHDFPTSDGPLLLQSIREQLLTLPDETSILPGHGPASTIGTERQTNPFVGTNP</sequence>
<evidence type="ECO:0000256" key="2">
    <source>
        <dbReference type="ARBA" id="ARBA00022723"/>
    </source>
</evidence>
<reference evidence="7 8" key="1">
    <citation type="submission" date="2019-02" db="EMBL/GenBank/DDBJ databases">
        <title>Deep-cultivation of Planctomycetes and their phenomic and genomic characterization uncovers novel biology.</title>
        <authorList>
            <person name="Wiegand S."/>
            <person name="Jogler M."/>
            <person name="Boedeker C."/>
            <person name="Pinto D."/>
            <person name="Vollmers J."/>
            <person name="Rivas-Marin E."/>
            <person name="Kohn T."/>
            <person name="Peeters S.H."/>
            <person name="Heuer A."/>
            <person name="Rast P."/>
            <person name="Oberbeckmann S."/>
            <person name="Bunk B."/>
            <person name="Jeske O."/>
            <person name="Meyerdierks A."/>
            <person name="Storesund J.E."/>
            <person name="Kallscheuer N."/>
            <person name="Luecker S."/>
            <person name="Lage O.M."/>
            <person name="Pohl T."/>
            <person name="Merkel B.J."/>
            <person name="Hornburger P."/>
            <person name="Mueller R.-W."/>
            <person name="Bruemmer F."/>
            <person name="Labrenz M."/>
            <person name="Spormann A.M."/>
            <person name="Op den Camp H."/>
            <person name="Overmann J."/>
            <person name="Amann R."/>
            <person name="Jetten M.S.M."/>
            <person name="Mascher T."/>
            <person name="Medema M.H."/>
            <person name="Devos D.P."/>
            <person name="Kaster A.-K."/>
            <person name="Ovreas L."/>
            <person name="Rohde M."/>
            <person name="Galperin M.Y."/>
            <person name="Jogler C."/>
        </authorList>
    </citation>
    <scope>NUCLEOTIDE SEQUENCE [LARGE SCALE GENOMIC DNA]</scope>
    <source>
        <strain evidence="7 8">Pan265</strain>
    </source>
</reference>
<feature type="compositionally biased region" description="Polar residues" evidence="5">
    <location>
        <begin position="198"/>
        <end position="213"/>
    </location>
</feature>
<feature type="domain" description="Metallo-beta-lactamase" evidence="6">
    <location>
        <begin position="15"/>
        <end position="193"/>
    </location>
</feature>
<dbReference type="GO" id="GO:0046872">
    <property type="term" value="F:metal ion binding"/>
    <property type="evidence" value="ECO:0007669"/>
    <property type="project" value="UniProtKB-KW"/>
</dbReference>
<keyword evidence="3 7" id="KW-0378">Hydrolase</keyword>
<dbReference type="PANTHER" id="PTHR46233">
    <property type="entry name" value="HYDROXYACYLGLUTATHIONE HYDROLASE GLOC"/>
    <property type="match status" value="1"/>
</dbReference>
<accession>A0A518BWN8</accession>
<keyword evidence="2" id="KW-0479">Metal-binding</keyword>
<evidence type="ECO:0000259" key="6">
    <source>
        <dbReference type="SMART" id="SM00849"/>
    </source>
</evidence>
<dbReference type="GO" id="GO:0016787">
    <property type="term" value="F:hydrolase activity"/>
    <property type="evidence" value="ECO:0007669"/>
    <property type="project" value="UniProtKB-KW"/>
</dbReference>
<organism evidence="7 8">
    <name type="scientific">Mucisphaera calidilacus</name>
    <dbReference type="NCBI Taxonomy" id="2527982"/>
    <lineage>
        <taxon>Bacteria</taxon>
        <taxon>Pseudomonadati</taxon>
        <taxon>Planctomycetota</taxon>
        <taxon>Phycisphaerae</taxon>
        <taxon>Phycisphaerales</taxon>
        <taxon>Phycisphaeraceae</taxon>
        <taxon>Mucisphaera</taxon>
    </lineage>
</organism>
<feature type="region of interest" description="Disordered" evidence="5">
    <location>
        <begin position="188"/>
        <end position="213"/>
    </location>
</feature>
<dbReference type="RefSeq" id="WP_236254755.1">
    <property type="nucleotide sequence ID" value="NZ_CP036280.1"/>
</dbReference>
<dbReference type="Proteomes" id="UP000320386">
    <property type="component" value="Chromosome"/>
</dbReference>
<evidence type="ECO:0000256" key="1">
    <source>
        <dbReference type="ARBA" id="ARBA00001947"/>
    </source>
</evidence>
<dbReference type="KEGG" id="mcad:Pan265_11930"/>
<evidence type="ECO:0000256" key="3">
    <source>
        <dbReference type="ARBA" id="ARBA00022801"/>
    </source>
</evidence>
<keyword evidence="8" id="KW-1185">Reference proteome</keyword>
<proteinExistence type="predicted"/>
<dbReference type="InterPro" id="IPR001279">
    <property type="entry name" value="Metallo-B-lactamas"/>
</dbReference>
<evidence type="ECO:0000256" key="5">
    <source>
        <dbReference type="SAM" id="MobiDB-lite"/>
    </source>
</evidence>
<dbReference type="SUPFAM" id="SSF56281">
    <property type="entry name" value="Metallo-hydrolase/oxidoreductase"/>
    <property type="match status" value="1"/>
</dbReference>
<dbReference type="EMBL" id="CP036280">
    <property type="protein sequence ID" value="QDU71344.1"/>
    <property type="molecule type" value="Genomic_DNA"/>
</dbReference>
<dbReference type="AlphaFoldDB" id="A0A518BWN8"/>
<keyword evidence="4" id="KW-0862">Zinc</keyword>
<evidence type="ECO:0000313" key="7">
    <source>
        <dbReference type="EMBL" id="QDU71344.1"/>
    </source>
</evidence>
<dbReference type="EC" id="3.-.-.-" evidence="7"/>
<name>A0A518BWN8_9BACT</name>
<dbReference type="Gene3D" id="3.60.15.10">
    <property type="entry name" value="Ribonuclease Z/Hydroxyacylglutathione hydrolase-like"/>
    <property type="match status" value="1"/>
</dbReference>
<dbReference type="InterPro" id="IPR051453">
    <property type="entry name" value="MBL_Glyoxalase_II"/>
</dbReference>
<dbReference type="InterPro" id="IPR036866">
    <property type="entry name" value="RibonucZ/Hydroxyglut_hydro"/>
</dbReference>
<protein>
    <submittedName>
        <fullName evidence="7">Putative metallo-hydrolase</fullName>
        <ecNumber evidence="7">3.-.-.-</ecNumber>
    </submittedName>
</protein>
<gene>
    <name evidence="7" type="ORF">Pan265_11930</name>
</gene>
<dbReference type="CDD" id="cd06262">
    <property type="entry name" value="metallo-hydrolase-like_MBL-fold"/>
    <property type="match status" value="1"/>
</dbReference>
<comment type="cofactor">
    <cofactor evidence="1">
        <name>Zn(2+)</name>
        <dbReference type="ChEBI" id="CHEBI:29105"/>
    </cofactor>
</comment>
<evidence type="ECO:0000313" key="8">
    <source>
        <dbReference type="Proteomes" id="UP000320386"/>
    </source>
</evidence>